<evidence type="ECO:0000259" key="5">
    <source>
        <dbReference type="PROSITE" id="PS50977"/>
    </source>
</evidence>
<dbReference type="InterPro" id="IPR036271">
    <property type="entry name" value="Tet_transcr_reg_TetR-rel_C_sf"/>
</dbReference>
<dbReference type="PANTHER" id="PTHR30055:SF234">
    <property type="entry name" value="HTH-TYPE TRANSCRIPTIONAL REGULATOR BETI"/>
    <property type="match status" value="1"/>
</dbReference>
<name>A0ABY5MWC7_9HYPH</name>
<evidence type="ECO:0000313" key="7">
    <source>
        <dbReference type="Proteomes" id="UP001342418"/>
    </source>
</evidence>
<keyword evidence="1" id="KW-0805">Transcription regulation</keyword>
<organism evidence="6 7">
    <name type="scientific">Nitratireductor thuwali</name>
    <dbReference type="NCBI Taxonomy" id="2267699"/>
    <lineage>
        <taxon>Bacteria</taxon>
        <taxon>Pseudomonadati</taxon>
        <taxon>Pseudomonadota</taxon>
        <taxon>Alphaproteobacteria</taxon>
        <taxon>Hyphomicrobiales</taxon>
        <taxon>Phyllobacteriaceae</taxon>
        <taxon>Nitratireductor</taxon>
    </lineage>
</organism>
<evidence type="ECO:0000313" key="6">
    <source>
        <dbReference type="EMBL" id="UUP20081.1"/>
    </source>
</evidence>
<dbReference type="Gene3D" id="1.10.10.60">
    <property type="entry name" value="Homeodomain-like"/>
    <property type="match status" value="1"/>
</dbReference>
<dbReference type="Gene3D" id="1.10.357.10">
    <property type="entry name" value="Tetracycline Repressor, domain 2"/>
    <property type="match status" value="1"/>
</dbReference>
<dbReference type="Proteomes" id="UP001342418">
    <property type="component" value="Plasmid p1536_2"/>
</dbReference>
<keyword evidence="3" id="KW-0804">Transcription</keyword>
<evidence type="ECO:0000256" key="3">
    <source>
        <dbReference type="ARBA" id="ARBA00023163"/>
    </source>
</evidence>
<geneLocation type="plasmid" evidence="6 7">
    <name>p1536_2</name>
</geneLocation>
<keyword evidence="2 4" id="KW-0238">DNA-binding</keyword>
<feature type="domain" description="HTH tetR-type" evidence="5">
    <location>
        <begin position="12"/>
        <end position="72"/>
    </location>
</feature>
<dbReference type="InterPro" id="IPR009057">
    <property type="entry name" value="Homeodomain-like_sf"/>
</dbReference>
<protein>
    <submittedName>
        <fullName evidence="6">HTH-type transcriptional regulator YbiH</fullName>
    </submittedName>
</protein>
<dbReference type="Pfam" id="PF00440">
    <property type="entry name" value="TetR_N"/>
    <property type="match status" value="1"/>
</dbReference>
<dbReference type="InterPro" id="IPR050109">
    <property type="entry name" value="HTH-type_TetR-like_transc_reg"/>
</dbReference>
<feature type="DNA-binding region" description="H-T-H motif" evidence="4">
    <location>
        <begin position="35"/>
        <end position="54"/>
    </location>
</feature>
<dbReference type="InterPro" id="IPR001647">
    <property type="entry name" value="HTH_TetR"/>
</dbReference>
<sequence>MQTPPPHADSSDQTRQALIRAALELIGGKGFDGTSTREIAAKAKANVASIGYHFGGKEGLRNACADFIVETIRGAAACAFPFDRHDPVTAADPDSAAEELRVALETMAFCVMSRPEMSSIVQFILREMAHPTSALDRIYTGVVEPVHRHLCQLWEAATGEPAEEETTRITVFTLIGQVLYFRIGREVVMQRMNWQAVGPRESAMIASSHSEWPK</sequence>
<dbReference type="SUPFAM" id="SSF46689">
    <property type="entry name" value="Homeodomain-like"/>
    <property type="match status" value="1"/>
</dbReference>
<dbReference type="EMBL" id="CP030943">
    <property type="protein sequence ID" value="UUP20081.1"/>
    <property type="molecule type" value="Genomic_DNA"/>
</dbReference>
<evidence type="ECO:0000256" key="1">
    <source>
        <dbReference type="ARBA" id="ARBA00023015"/>
    </source>
</evidence>
<dbReference type="RefSeq" id="WP_338532297.1">
    <property type="nucleotide sequence ID" value="NZ_CP030943.1"/>
</dbReference>
<evidence type="ECO:0000256" key="4">
    <source>
        <dbReference type="PROSITE-ProRule" id="PRU00335"/>
    </source>
</evidence>
<dbReference type="InterPro" id="IPR015292">
    <property type="entry name" value="Tscrpt_reg_YbiH_C"/>
</dbReference>
<keyword evidence="7" id="KW-1185">Reference proteome</keyword>
<proteinExistence type="predicted"/>
<gene>
    <name evidence="6" type="primary">ybiH_2</name>
    <name evidence="6" type="ORF">NTH_04596</name>
</gene>
<accession>A0ABY5MWC7</accession>
<dbReference type="Pfam" id="PF09209">
    <property type="entry name" value="CecR_C"/>
    <property type="match status" value="1"/>
</dbReference>
<reference evidence="6 7" key="1">
    <citation type="submission" date="2018-07" db="EMBL/GenBank/DDBJ databases">
        <title>Genome sequence of Nitratireductor thuwali#1536.</title>
        <authorList>
            <person name="Michoud G."/>
            <person name="Merlino G."/>
            <person name="Sefrji F.O."/>
            <person name="Daffonchio D."/>
        </authorList>
    </citation>
    <scope>NUCLEOTIDE SEQUENCE [LARGE SCALE GENOMIC DNA]</scope>
    <source>
        <strain evidence="6 7">Nit1536</strain>
        <plasmid evidence="6 7">p1536_2</plasmid>
    </source>
</reference>
<dbReference type="PANTHER" id="PTHR30055">
    <property type="entry name" value="HTH-TYPE TRANSCRIPTIONAL REGULATOR RUTR"/>
    <property type="match status" value="1"/>
</dbReference>
<dbReference type="PROSITE" id="PS50977">
    <property type="entry name" value="HTH_TETR_2"/>
    <property type="match status" value="1"/>
</dbReference>
<keyword evidence="6" id="KW-0614">Plasmid</keyword>
<dbReference type="SUPFAM" id="SSF48498">
    <property type="entry name" value="Tetracyclin repressor-like, C-terminal domain"/>
    <property type="match status" value="1"/>
</dbReference>
<evidence type="ECO:0000256" key="2">
    <source>
        <dbReference type="ARBA" id="ARBA00023125"/>
    </source>
</evidence>